<gene>
    <name evidence="8" type="ORF">TELCIR_21864</name>
</gene>
<evidence type="ECO:0000256" key="3">
    <source>
        <dbReference type="ARBA" id="ARBA00022777"/>
    </source>
</evidence>
<keyword evidence="9" id="KW-1185">Reference proteome</keyword>
<dbReference type="PANTHER" id="PTHR48013:SF15">
    <property type="entry name" value="DUAL SPECIFICITY MITOGEN-ACTIVATED PROTEIN KINASE KINASE 4"/>
    <property type="match status" value="1"/>
</dbReference>
<dbReference type="GO" id="GO:0005524">
    <property type="term" value="F:ATP binding"/>
    <property type="evidence" value="ECO:0007669"/>
    <property type="project" value="UniProtKB-KW"/>
</dbReference>
<protein>
    <recommendedName>
        <fullName evidence="6">mitogen-activated protein kinase kinase</fullName>
        <ecNumber evidence="6">2.7.12.2</ecNumber>
    </recommendedName>
</protein>
<keyword evidence="1" id="KW-0808">Transferase</keyword>
<dbReference type="InterPro" id="IPR001245">
    <property type="entry name" value="Ser-Thr/Tyr_kinase_cat_dom"/>
</dbReference>
<evidence type="ECO:0000256" key="1">
    <source>
        <dbReference type="ARBA" id="ARBA00022679"/>
    </source>
</evidence>
<evidence type="ECO:0000256" key="6">
    <source>
        <dbReference type="ARBA" id="ARBA00038999"/>
    </source>
</evidence>
<keyword evidence="2" id="KW-0547">Nucleotide-binding</keyword>
<feature type="domain" description="Protein kinase" evidence="7">
    <location>
        <begin position="1"/>
        <end position="114"/>
    </location>
</feature>
<dbReference type="Proteomes" id="UP000230423">
    <property type="component" value="Unassembled WGS sequence"/>
</dbReference>
<evidence type="ECO:0000313" key="8">
    <source>
        <dbReference type="EMBL" id="PIO56735.1"/>
    </source>
</evidence>
<reference evidence="8 9" key="1">
    <citation type="submission" date="2015-09" db="EMBL/GenBank/DDBJ databases">
        <title>Draft genome of the parasitic nematode Teladorsagia circumcincta isolate WARC Sus (inbred).</title>
        <authorList>
            <person name="Mitreva M."/>
        </authorList>
    </citation>
    <scope>NUCLEOTIDE SEQUENCE [LARGE SCALE GENOMIC DNA]</scope>
    <source>
        <strain evidence="8 9">S</strain>
    </source>
</reference>
<evidence type="ECO:0000313" key="9">
    <source>
        <dbReference type="Proteomes" id="UP000230423"/>
    </source>
</evidence>
<dbReference type="GO" id="GO:0008545">
    <property type="term" value="F:JUN kinase kinase activity"/>
    <property type="evidence" value="ECO:0007669"/>
    <property type="project" value="TreeGrafter"/>
</dbReference>
<dbReference type="AlphaFoldDB" id="A0A2G9TFK9"/>
<keyword evidence="3" id="KW-0418">Kinase</keyword>
<accession>A0A2G9TFK9</accession>
<proteinExistence type="inferred from homology"/>
<name>A0A2G9TFK9_TELCI</name>
<dbReference type="OrthoDB" id="10252354at2759"/>
<dbReference type="EMBL" id="KZ373249">
    <property type="protein sequence ID" value="PIO56735.1"/>
    <property type="molecule type" value="Genomic_DNA"/>
</dbReference>
<feature type="non-terminal residue" evidence="8">
    <location>
        <position position="1"/>
    </location>
</feature>
<evidence type="ECO:0000256" key="2">
    <source>
        <dbReference type="ARBA" id="ARBA00022741"/>
    </source>
</evidence>
<evidence type="ECO:0000259" key="7">
    <source>
        <dbReference type="PROSITE" id="PS50011"/>
    </source>
</evidence>
<evidence type="ECO:0000256" key="5">
    <source>
        <dbReference type="ARBA" id="ARBA00038035"/>
    </source>
</evidence>
<dbReference type="InterPro" id="IPR011009">
    <property type="entry name" value="Kinase-like_dom_sf"/>
</dbReference>
<dbReference type="Gene3D" id="1.10.510.10">
    <property type="entry name" value="Transferase(Phosphotransferase) domain 1"/>
    <property type="match status" value="1"/>
</dbReference>
<dbReference type="EC" id="2.7.12.2" evidence="6"/>
<dbReference type="PANTHER" id="PTHR48013">
    <property type="entry name" value="DUAL SPECIFICITY MITOGEN-ACTIVATED PROTEIN KINASE KINASE 5-RELATED"/>
    <property type="match status" value="1"/>
</dbReference>
<dbReference type="InterPro" id="IPR000719">
    <property type="entry name" value="Prot_kinase_dom"/>
</dbReference>
<organism evidence="8 9">
    <name type="scientific">Teladorsagia circumcincta</name>
    <name type="common">Brown stomach worm</name>
    <name type="synonym">Ostertagia circumcincta</name>
    <dbReference type="NCBI Taxonomy" id="45464"/>
    <lineage>
        <taxon>Eukaryota</taxon>
        <taxon>Metazoa</taxon>
        <taxon>Ecdysozoa</taxon>
        <taxon>Nematoda</taxon>
        <taxon>Chromadorea</taxon>
        <taxon>Rhabditida</taxon>
        <taxon>Rhabditina</taxon>
        <taxon>Rhabditomorpha</taxon>
        <taxon>Strongyloidea</taxon>
        <taxon>Trichostrongylidae</taxon>
        <taxon>Teladorsagia</taxon>
    </lineage>
</organism>
<dbReference type="Pfam" id="PF07714">
    <property type="entry name" value="PK_Tyr_Ser-Thr"/>
    <property type="match status" value="1"/>
</dbReference>
<dbReference type="SUPFAM" id="SSF56112">
    <property type="entry name" value="Protein kinase-like (PK-like)"/>
    <property type="match status" value="1"/>
</dbReference>
<comment type="similarity">
    <text evidence="5">Belongs to the protein kinase superfamily. STE Ser/Thr protein kinase family. MAP kinase kinase subfamily.</text>
</comment>
<evidence type="ECO:0000256" key="4">
    <source>
        <dbReference type="ARBA" id="ARBA00022840"/>
    </source>
</evidence>
<dbReference type="PROSITE" id="PS50011">
    <property type="entry name" value="PROTEIN_KINASE_DOM"/>
    <property type="match status" value="1"/>
</dbReference>
<keyword evidence="4" id="KW-0067">ATP-binding</keyword>
<sequence length="146" mass="16955">PERLSHYGKKYDIRSDIWSLGITLYEIATGEFPYPPWKSVFDQLSAVVQGDPPMLKMDGQYSYDFVTFVSKWSVMLKMFNNVKGELIRTLHISSLTKDYKDRPKYQALKEEKFYKVHANGGPSIEQAREVLRLYTLDYIESSVDGL</sequence>